<keyword evidence="3" id="KW-1185">Reference proteome</keyword>
<dbReference type="Proteomes" id="UP001303115">
    <property type="component" value="Unassembled WGS sequence"/>
</dbReference>
<comment type="caution">
    <text evidence="2">The sequence shown here is derived from an EMBL/GenBank/DDBJ whole genome shotgun (WGS) entry which is preliminary data.</text>
</comment>
<dbReference type="GO" id="GO:0016787">
    <property type="term" value="F:hydrolase activity"/>
    <property type="evidence" value="ECO:0007669"/>
    <property type="project" value="UniProtKB-KW"/>
</dbReference>
<name>A0AAN6PL81_9PEZI</name>
<dbReference type="AlphaFoldDB" id="A0AAN6PL81"/>
<reference evidence="3" key="1">
    <citation type="journal article" date="2023" name="Mol. Phylogenet. Evol.">
        <title>Genome-scale phylogeny and comparative genomics of the fungal order Sordariales.</title>
        <authorList>
            <person name="Hensen N."/>
            <person name="Bonometti L."/>
            <person name="Westerberg I."/>
            <person name="Brannstrom I.O."/>
            <person name="Guillou S."/>
            <person name="Cros-Aarteil S."/>
            <person name="Calhoun S."/>
            <person name="Haridas S."/>
            <person name="Kuo A."/>
            <person name="Mondo S."/>
            <person name="Pangilinan J."/>
            <person name="Riley R."/>
            <person name="LaButti K."/>
            <person name="Andreopoulos B."/>
            <person name="Lipzen A."/>
            <person name="Chen C."/>
            <person name="Yan M."/>
            <person name="Daum C."/>
            <person name="Ng V."/>
            <person name="Clum A."/>
            <person name="Steindorff A."/>
            <person name="Ohm R.A."/>
            <person name="Martin F."/>
            <person name="Silar P."/>
            <person name="Natvig D.O."/>
            <person name="Lalanne C."/>
            <person name="Gautier V."/>
            <person name="Ament-Velasquez S.L."/>
            <person name="Kruys A."/>
            <person name="Hutchinson M.I."/>
            <person name="Powell A.J."/>
            <person name="Barry K."/>
            <person name="Miller A.N."/>
            <person name="Grigoriev I.V."/>
            <person name="Debuchy R."/>
            <person name="Gladieux P."/>
            <person name="Hiltunen Thoren M."/>
            <person name="Johannesson H."/>
        </authorList>
    </citation>
    <scope>NUCLEOTIDE SEQUENCE [LARGE SCALE GENOMIC DNA]</scope>
    <source>
        <strain evidence="3">CBS 284.82</strain>
    </source>
</reference>
<proteinExistence type="predicted"/>
<evidence type="ECO:0000313" key="3">
    <source>
        <dbReference type="Proteomes" id="UP001303115"/>
    </source>
</evidence>
<dbReference type="Pfam" id="PF01738">
    <property type="entry name" value="DLH"/>
    <property type="match status" value="1"/>
</dbReference>
<organism evidence="2 3">
    <name type="scientific">Parachaetomium inaequale</name>
    <dbReference type="NCBI Taxonomy" id="2588326"/>
    <lineage>
        <taxon>Eukaryota</taxon>
        <taxon>Fungi</taxon>
        <taxon>Dikarya</taxon>
        <taxon>Ascomycota</taxon>
        <taxon>Pezizomycotina</taxon>
        <taxon>Sordariomycetes</taxon>
        <taxon>Sordariomycetidae</taxon>
        <taxon>Sordariales</taxon>
        <taxon>Chaetomiaceae</taxon>
        <taxon>Parachaetomium</taxon>
    </lineage>
</organism>
<dbReference type="EMBL" id="MU854366">
    <property type="protein sequence ID" value="KAK4040951.1"/>
    <property type="molecule type" value="Genomic_DNA"/>
</dbReference>
<dbReference type="SUPFAM" id="SSF53474">
    <property type="entry name" value="alpha/beta-Hydrolases"/>
    <property type="match status" value="1"/>
</dbReference>
<dbReference type="InterPro" id="IPR029058">
    <property type="entry name" value="AB_hydrolase_fold"/>
</dbReference>
<accession>A0AAN6PL81</accession>
<dbReference type="Gene3D" id="3.40.50.1820">
    <property type="entry name" value="alpha/beta hydrolase"/>
    <property type="match status" value="1"/>
</dbReference>
<dbReference type="PANTHER" id="PTHR17630">
    <property type="entry name" value="DIENELACTONE HYDROLASE"/>
    <property type="match status" value="1"/>
</dbReference>
<protein>
    <submittedName>
        <fullName evidence="2">Dienelactone hydrolase</fullName>
    </submittedName>
</protein>
<sequence length="269" mass="29436">MQAPVCRDCFAGTLRGDAMPTGSEEVVHGLPTYVAHPNTGTTPLGTVVLLTDAFGWKLRNTRALADAYAKRVPCTPPPPAWRKHLTTLSLAPTLLRFLFRTRQAVAHPRVLAFLTALRTASPSTPVGVAGFCWGGLHAVLLTHDVPQNKVTVEGAEYPLIECAFTAHPSLLSFPGHIERVARPLSVANGDDDQYMGKGKMQTLVRILEGKNAEVGSEGRHEAVVYPGAKHGFAVRGDRADPKQRERGEQSEEQAVRWFQRWFERGEGRA</sequence>
<dbReference type="InterPro" id="IPR002925">
    <property type="entry name" value="Dienelactn_hydro"/>
</dbReference>
<feature type="domain" description="Dienelactone hydrolase" evidence="1">
    <location>
        <begin position="31"/>
        <end position="260"/>
    </location>
</feature>
<evidence type="ECO:0000259" key="1">
    <source>
        <dbReference type="Pfam" id="PF01738"/>
    </source>
</evidence>
<evidence type="ECO:0000313" key="2">
    <source>
        <dbReference type="EMBL" id="KAK4040951.1"/>
    </source>
</evidence>
<dbReference type="PANTHER" id="PTHR17630:SF105">
    <property type="entry name" value="DIENELACTONE HYDROLASE FAMILY PROTEIN (AFU_ORTHOLOGUE AFUA_4G08790)"/>
    <property type="match status" value="1"/>
</dbReference>
<keyword evidence="2" id="KW-0378">Hydrolase</keyword>
<gene>
    <name evidence="2" type="ORF">C8A01DRAFT_45780</name>
</gene>